<accession>A0A2J6TMQ1</accession>
<dbReference type="RefSeq" id="XP_024741213.1">
    <property type="nucleotide sequence ID" value="XM_024874111.1"/>
</dbReference>
<dbReference type="AlphaFoldDB" id="A0A2J6TMQ1"/>
<dbReference type="Proteomes" id="UP000235371">
    <property type="component" value="Unassembled WGS sequence"/>
</dbReference>
<protein>
    <submittedName>
        <fullName evidence="1">Uncharacterized protein</fullName>
    </submittedName>
</protein>
<evidence type="ECO:0000313" key="1">
    <source>
        <dbReference type="EMBL" id="PMD64309.1"/>
    </source>
</evidence>
<evidence type="ECO:0000313" key="2">
    <source>
        <dbReference type="Proteomes" id="UP000235371"/>
    </source>
</evidence>
<dbReference type="GeneID" id="36582191"/>
<sequence length="58" mass="6759">RKRIKGACITGILPYKIELLIKYLYGTIRGILILETLYTNSFSMSRKGRPLLYSNRDH</sequence>
<name>A0A2J6TMQ1_9HELO</name>
<organism evidence="1 2">
    <name type="scientific">Hyaloscypha bicolor E</name>
    <dbReference type="NCBI Taxonomy" id="1095630"/>
    <lineage>
        <taxon>Eukaryota</taxon>
        <taxon>Fungi</taxon>
        <taxon>Dikarya</taxon>
        <taxon>Ascomycota</taxon>
        <taxon>Pezizomycotina</taxon>
        <taxon>Leotiomycetes</taxon>
        <taxon>Helotiales</taxon>
        <taxon>Hyaloscyphaceae</taxon>
        <taxon>Hyaloscypha</taxon>
        <taxon>Hyaloscypha bicolor</taxon>
    </lineage>
</organism>
<feature type="non-terminal residue" evidence="1">
    <location>
        <position position="1"/>
    </location>
</feature>
<dbReference type="OrthoDB" id="3548492at2759"/>
<gene>
    <name evidence="1" type="ORF">K444DRAFT_521237</name>
</gene>
<reference evidence="1 2" key="1">
    <citation type="submission" date="2016-04" db="EMBL/GenBank/DDBJ databases">
        <title>A degradative enzymes factory behind the ericoid mycorrhizal symbiosis.</title>
        <authorList>
            <consortium name="DOE Joint Genome Institute"/>
            <person name="Martino E."/>
            <person name="Morin E."/>
            <person name="Grelet G."/>
            <person name="Kuo A."/>
            <person name="Kohler A."/>
            <person name="Daghino S."/>
            <person name="Barry K."/>
            <person name="Choi C."/>
            <person name="Cichocki N."/>
            <person name="Clum A."/>
            <person name="Copeland A."/>
            <person name="Hainaut M."/>
            <person name="Haridas S."/>
            <person name="Labutti K."/>
            <person name="Lindquist E."/>
            <person name="Lipzen A."/>
            <person name="Khouja H.-R."/>
            <person name="Murat C."/>
            <person name="Ohm R."/>
            <person name="Olson A."/>
            <person name="Spatafora J."/>
            <person name="Veneault-Fourrey C."/>
            <person name="Henrissat B."/>
            <person name="Grigoriev I."/>
            <person name="Martin F."/>
            <person name="Perotto S."/>
        </authorList>
    </citation>
    <scope>NUCLEOTIDE SEQUENCE [LARGE SCALE GENOMIC DNA]</scope>
    <source>
        <strain evidence="1 2">E</strain>
    </source>
</reference>
<dbReference type="InParanoid" id="A0A2J6TMQ1"/>
<dbReference type="EMBL" id="KZ613767">
    <property type="protein sequence ID" value="PMD64309.1"/>
    <property type="molecule type" value="Genomic_DNA"/>
</dbReference>
<proteinExistence type="predicted"/>
<keyword evidence="2" id="KW-1185">Reference proteome</keyword>